<evidence type="ECO:0000256" key="1">
    <source>
        <dbReference type="SAM" id="MobiDB-lite"/>
    </source>
</evidence>
<accession>A0A5C3QHS2</accession>
<feature type="region of interest" description="Disordered" evidence="1">
    <location>
        <begin position="296"/>
        <end position="320"/>
    </location>
</feature>
<feature type="compositionally biased region" description="Basic and acidic residues" evidence="1">
    <location>
        <begin position="388"/>
        <end position="402"/>
    </location>
</feature>
<dbReference type="EMBL" id="ML178844">
    <property type="protein sequence ID" value="TFK97873.1"/>
    <property type="molecule type" value="Genomic_DNA"/>
</dbReference>
<dbReference type="Proteomes" id="UP000305067">
    <property type="component" value="Unassembled WGS sequence"/>
</dbReference>
<gene>
    <name evidence="3" type="ORF">BDV98DRAFT_658381</name>
</gene>
<feature type="region of interest" description="Disordered" evidence="1">
    <location>
        <begin position="337"/>
        <end position="433"/>
    </location>
</feature>
<name>A0A5C3QHS2_9AGAR</name>
<feature type="region of interest" description="Disordered" evidence="1">
    <location>
        <begin position="261"/>
        <end position="282"/>
    </location>
</feature>
<feature type="compositionally biased region" description="Polar residues" evidence="1">
    <location>
        <begin position="311"/>
        <end position="320"/>
    </location>
</feature>
<evidence type="ECO:0000256" key="2">
    <source>
        <dbReference type="SAM" id="SignalP"/>
    </source>
</evidence>
<protein>
    <submittedName>
        <fullName evidence="3">Uncharacterized protein</fullName>
    </submittedName>
</protein>
<feature type="signal peptide" evidence="2">
    <location>
        <begin position="1"/>
        <end position="20"/>
    </location>
</feature>
<proteinExistence type="predicted"/>
<feature type="region of interest" description="Disordered" evidence="1">
    <location>
        <begin position="199"/>
        <end position="225"/>
    </location>
</feature>
<feature type="chain" id="PRO_5023133858" evidence="2">
    <location>
        <begin position="21"/>
        <end position="433"/>
    </location>
</feature>
<feature type="compositionally biased region" description="Polar residues" evidence="1">
    <location>
        <begin position="345"/>
        <end position="355"/>
    </location>
</feature>
<evidence type="ECO:0000313" key="3">
    <source>
        <dbReference type="EMBL" id="TFK97873.1"/>
    </source>
</evidence>
<sequence length="433" mass="46897">MRFSHSFPTLVLLAASSTYAATTVDPKLAALLASAPSESASAFAAFIADAPLGSPQFAEKMALRKQEWDAVHEESEACCGCKGPGHLCNPAFQFECCTGVCIEEQTPLGLGILLSVVLLNVKTLYGAVGSGLGKCTAPLASLMTELVDSRTNSSRVYALTIVIFPSVIPRSALAFMGMNVRWSTERPFLGVAAVTKRQRRGLNRKDRTRAPGSNTSTDVEPSLRRRVKPRDLELVEAKVVADGKIQQLVAIPVEKQIGHDSRYRRRARRGGCSTSGLATQQREKAARYLETHLGSQDRRPMDIGSTALRESPTSDGNTLSRGVVHQNSRGMDFETACAGEGAPKTSRNAVASTSDASREYAGLGHRSRDERQASDATATALTRMAVRRTPEDKKRASSKKFETTSPDDVEDDLHEVHIRKGTHGERKVHPTHA</sequence>
<keyword evidence="2" id="KW-0732">Signal</keyword>
<keyword evidence="4" id="KW-1185">Reference proteome</keyword>
<reference evidence="3 4" key="1">
    <citation type="journal article" date="2019" name="Nat. Ecol. Evol.">
        <title>Megaphylogeny resolves global patterns of mushroom evolution.</title>
        <authorList>
            <person name="Varga T."/>
            <person name="Krizsan K."/>
            <person name="Foldi C."/>
            <person name="Dima B."/>
            <person name="Sanchez-Garcia M."/>
            <person name="Sanchez-Ramirez S."/>
            <person name="Szollosi G.J."/>
            <person name="Szarkandi J.G."/>
            <person name="Papp V."/>
            <person name="Albert L."/>
            <person name="Andreopoulos W."/>
            <person name="Angelini C."/>
            <person name="Antonin V."/>
            <person name="Barry K.W."/>
            <person name="Bougher N.L."/>
            <person name="Buchanan P."/>
            <person name="Buyck B."/>
            <person name="Bense V."/>
            <person name="Catcheside P."/>
            <person name="Chovatia M."/>
            <person name="Cooper J."/>
            <person name="Damon W."/>
            <person name="Desjardin D."/>
            <person name="Finy P."/>
            <person name="Geml J."/>
            <person name="Haridas S."/>
            <person name="Hughes K."/>
            <person name="Justo A."/>
            <person name="Karasinski D."/>
            <person name="Kautmanova I."/>
            <person name="Kiss B."/>
            <person name="Kocsube S."/>
            <person name="Kotiranta H."/>
            <person name="LaButti K.M."/>
            <person name="Lechner B.E."/>
            <person name="Liimatainen K."/>
            <person name="Lipzen A."/>
            <person name="Lukacs Z."/>
            <person name="Mihaltcheva S."/>
            <person name="Morgado L.N."/>
            <person name="Niskanen T."/>
            <person name="Noordeloos M.E."/>
            <person name="Ohm R.A."/>
            <person name="Ortiz-Santana B."/>
            <person name="Ovrebo C."/>
            <person name="Racz N."/>
            <person name="Riley R."/>
            <person name="Savchenko A."/>
            <person name="Shiryaev A."/>
            <person name="Soop K."/>
            <person name="Spirin V."/>
            <person name="Szebenyi C."/>
            <person name="Tomsovsky M."/>
            <person name="Tulloss R.E."/>
            <person name="Uehling J."/>
            <person name="Grigoriev I.V."/>
            <person name="Vagvolgyi C."/>
            <person name="Papp T."/>
            <person name="Martin F.M."/>
            <person name="Miettinen O."/>
            <person name="Hibbett D.S."/>
            <person name="Nagy L.G."/>
        </authorList>
    </citation>
    <scope>NUCLEOTIDE SEQUENCE [LARGE SCALE GENOMIC DNA]</scope>
    <source>
        <strain evidence="3 4">CBS 309.79</strain>
    </source>
</reference>
<evidence type="ECO:0000313" key="4">
    <source>
        <dbReference type="Proteomes" id="UP000305067"/>
    </source>
</evidence>
<organism evidence="3 4">
    <name type="scientific">Pterulicium gracile</name>
    <dbReference type="NCBI Taxonomy" id="1884261"/>
    <lineage>
        <taxon>Eukaryota</taxon>
        <taxon>Fungi</taxon>
        <taxon>Dikarya</taxon>
        <taxon>Basidiomycota</taxon>
        <taxon>Agaricomycotina</taxon>
        <taxon>Agaricomycetes</taxon>
        <taxon>Agaricomycetidae</taxon>
        <taxon>Agaricales</taxon>
        <taxon>Pleurotineae</taxon>
        <taxon>Pterulaceae</taxon>
        <taxon>Pterulicium</taxon>
    </lineage>
</organism>
<feature type="compositionally biased region" description="Basic and acidic residues" evidence="1">
    <location>
        <begin position="414"/>
        <end position="433"/>
    </location>
</feature>
<dbReference type="AlphaFoldDB" id="A0A5C3QHS2"/>